<evidence type="ECO:0000313" key="2">
    <source>
        <dbReference type="Proteomes" id="UP000190188"/>
    </source>
</evidence>
<name>A0A1T2XA54_9BACL</name>
<accession>A0A1T2XA54</accession>
<organism evidence="1 2">
    <name type="scientific">Paenibacillus selenitireducens</name>
    <dbReference type="NCBI Taxonomy" id="1324314"/>
    <lineage>
        <taxon>Bacteria</taxon>
        <taxon>Bacillati</taxon>
        <taxon>Bacillota</taxon>
        <taxon>Bacilli</taxon>
        <taxon>Bacillales</taxon>
        <taxon>Paenibacillaceae</taxon>
        <taxon>Paenibacillus</taxon>
    </lineage>
</organism>
<protein>
    <submittedName>
        <fullName evidence="1">Uncharacterized protein</fullName>
    </submittedName>
</protein>
<dbReference type="Proteomes" id="UP000190188">
    <property type="component" value="Unassembled WGS sequence"/>
</dbReference>
<reference evidence="1 2" key="1">
    <citation type="submission" date="2017-01" db="EMBL/GenBank/DDBJ databases">
        <title>Genome analysis of Paenibacillus selenitrireducens ES3-24.</title>
        <authorList>
            <person name="Xu D."/>
            <person name="Yao R."/>
            <person name="Zheng S."/>
        </authorList>
    </citation>
    <scope>NUCLEOTIDE SEQUENCE [LARGE SCALE GENOMIC DNA]</scope>
    <source>
        <strain evidence="1 2">ES3-24</strain>
    </source>
</reference>
<dbReference type="AlphaFoldDB" id="A0A1T2XA54"/>
<gene>
    <name evidence="1" type="ORF">BVG16_16245</name>
</gene>
<keyword evidence="2" id="KW-1185">Reference proteome</keyword>
<evidence type="ECO:0000313" key="1">
    <source>
        <dbReference type="EMBL" id="OPA76720.1"/>
    </source>
</evidence>
<proteinExistence type="predicted"/>
<sequence length="60" mass="6939">MEVGYVTVFTYLGYEICTMSPAKPGQFGYIINHKMYEDKEFVYIQHAIEAINFAIKRGVL</sequence>
<dbReference type="RefSeq" id="WP_078499738.1">
    <property type="nucleotide sequence ID" value="NZ_MSZX01000006.1"/>
</dbReference>
<dbReference type="STRING" id="1324314.BVG16_16245"/>
<comment type="caution">
    <text evidence="1">The sequence shown here is derived from an EMBL/GenBank/DDBJ whole genome shotgun (WGS) entry which is preliminary data.</text>
</comment>
<dbReference type="EMBL" id="MSZX01000006">
    <property type="protein sequence ID" value="OPA76720.1"/>
    <property type="molecule type" value="Genomic_DNA"/>
</dbReference>